<keyword evidence="5 10" id="KW-1133">Transmembrane helix</keyword>
<reference evidence="13" key="1">
    <citation type="journal article" date="2019" name="Int. J. Syst. Evol. Microbiol.">
        <title>The Global Catalogue of Microorganisms (GCM) 10K type strain sequencing project: providing services to taxonomists for standard genome sequencing and annotation.</title>
        <authorList>
            <consortium name="The Broad Institute Genomics Platform"/>
            <consortium name="The Broad Institute Genome Sequencing Center for Infectious Disease"/>
            <person name="Wu L."/>
            <person name="Ma J."/>
        </authorList>
    </citation>
    <scope>NUCLEOTIDE SEQUENCE [LARGE SCALE GENOMIC DNA]</scope>
    <source>
        <strain evidence="13">CCUG 43114</strain>
    </source>
</reference>
<sequence length="211" mass="22160">MSAPAGTRAEAAVRSEVVPRLLPWVLTVAGAAGLLAALDLSYERLLLAVDPSYRPTCSVNPLLDCGAVASSDQASLFGTFPNTLIGVASFAVVVTLGVLGLWGVRLPRGVRLGLQVGVVLGAVFVHWLVVVSVFRLGVLCPYCMVVWVATMTLFSYVTLANAADGLLGRRVAASTAVRTLVLAHPLPVLLWVALVAALVGVRFADQWALML</sequence>
<comment type="subcellular location">
    <subcellularLocation>
        <location evidence="1">Membrane</location>
        <topology evidence="1">Multi-pass membrane protein</topology>
    </subcellularLocation>
</comment>
<feature type="domain" description="Vitamin K epoxide reductase" evidence="11">
    <location>
        <begin position="19"/>
        <end position="161"/>
    </location>
</feature>
<feature type="transmembrane region" description="Helical" evidence="10">
    <location>
        <begin position="84"/>
        <end position="104"/>
    </location>
</feature>
<keyword evidence="3 10" id="KW-0812">Transmembrane</keyword>
<evidence type="ECO:0000256" key="9">
    <source>
        <dbReference type="ARBA" id="ARBA00023284"/>
    </source>
</evidence>
<evidence type="ECO:0000256" key="5">
    <source>
        <dbReference type="ARBA" id="ARBA00022989"/>
    </source>
</evidence>
<dbReference type="SMART" id="SM00756">
    <property type="entry name" value="VKc"/>
    <property type="match status" value="1"/>
</dbReference>
<comment type="similarity">
    <text evidence="2">Belongs to the VKOR family.</text>
</comment>
<dbReference type="InterPro" id="IPR012932">
    <property type="entry name" value="VKOR"/>
</dbReference>
<accession>A0ABW0GRJ8</accession>
<evidence type="ECO:0000256" key="7">
    <source>
        <dbReference type="ARBA" id="ARBA00023136"/>
    </source>
</evidence>
<dbReference type="InterPro" id="IPR038354">
    <property type="entry name" value="VKOR_sf"/>
</dbReference>
<dbReference type="Gene3D" id="1.20.1440.130">
    <property type="entry name" value="VKOR domain"/>
    <property type="match status" value="1"/>
</dbReference>
<dbReference type="RefSeq" id="WP_340267469.1">
    <property type="nucleotide sequence ID" value="NZ_JBBEOG010000002.1"/>
</dbReference>
<feature type="transmembrane region" description="Helical" evidence="10">
    <location>
        <begin position="116"/>
        <end position="138"/>
    </location>
</feature>
<dbReference type="Proteomes" id="UP001596122">
    <property type="component" value="Unassembled WGS sequence"/>
</dbReference>
<organism evidence="12 13">
    <name type="scientific">Aquipuribacter nitratireducens</name>
    <dbReference type="NCBI Taxonomy" id="650104"/>
    <lineage>
        <taxon>Bacteria</taxon>
        <taxon>Bacillati</taxon>
        <taxon>Actinomycetota</taxon>
        <taxon>Actinomycetes</taxon>
        <taxon>Micrococcales</taxon>
        <taxon>Intrasporangiaceae</taxon>
        <taxon>Aquipuribacter</taxon>
    </lineage>
</organism>
<evidence type="ECO:0000256" key="6">
    <source>
        <dbReference type="ARBA" id="ARBA00023002"/>
    </source>
</evidence>
<evidence type="ECO:0000256" key="8">
    <source>
        <dbReference type="ARBA" id="ARBA00023157"/>
    </source>
</evidence>
<keyword evidence="13" id="KW-1185">Reference proteome</keyword>
<feature type="transmembrane region" description="Helical" evidence="10">
    <location>
        <begin position="179"/>
        <end position="201"/>
    </location>
</feature>
<keyword evidence="9" id="KW-0676">Redox-active center</keyword>
<keyword evidence="4" id="KW-0874">Quinone</keyword>
<name>A0ABW0GRJ8_9MICO</name>
<evidence type="ECO:0000256" key="2">
    <source>
        <dbReference type="ARBA" id="ARBA00006214"/>
    </source>
</evidence>
<evidence type="ECO:0000256" key="3">
    <source>
        <dbReference type="ARBA" id="ARBA00022692"/>
    </source>
</evidence>
<gene>
    <name evidence="12" type="ORF">ACFPJ6_08795</name>
</gene>
<evidence type="ECO:0000256" key="1">
    <source>
        <dbReference type="ARBA" id="ARBA00004141"/>
    </source>
</evidence>
<keyword evidence="6" id="KW-0560">Oxidoreductase</keyword>
<evidence type="ECO:0000256" key="10">
    <source>
        <dbReference type="SAM" id="Phobius"/>
    </source>
</evidence>
<keyword evidence="8" id="KW-1015">Disulfide bond</keyword>
<evidence type="ECO:0000259" key="11">
    <source>
        <dbReference type="SMART" id="SM00756"/>
    </source>
</evidence>
<feature type="transmembrane region" description="Helical" evidence="10">
    <location>
        <begin position="144"/>
        <end position="167"/>
    </location>
</feature>
<dbReference type="EMBL" id="JBHSLD010000007">
    <property type="protein sequence ID" value="MFC5380886.1"/>
    <property type="molecule type" value="Genomic_DNA"/>
</dbReference>
<evidence type="ECO:0000256" key="4">
    <source>
        <dbReference type="ARBA" id="ARBA00022719"/>
    </source>
</evidence>
<proteinExistence type="inferred from homology"/>
<evidence type="ECO:0000313" key="12">
    <source>
        <dbReference type="EMBL" id="MFC5380886.1"/>
    </source>
</evidence>
<comment type="caution">
    <text evidence="12">The sequence shown here is derived from an EMBL/GenBank/DDBJ whole genome shotgun (WGS) entry which is preliminary data.</text>
</comment>
<dbReference type="CDD" id="cd12922">
    <property type="entry name" value="VKOR_5"/>
    <property type="match status" value="1"/>
</dbReference>
<protein>
    <submittedName>
        <fullName evidence="12">Vitamin K epoxide reductase family protein</fullName>
    </submittedName>
</protein>
<evidence type="ECO:0000313" key="13">
    <source>
        <dbReference type="Proteomes" id="UP001596122"/>
    </source>
</evidence>
<dbReference type="Pfam" id="PF07884">
    <property type="entry name" value="VKOR"/>
    <property type="match status" value="1"/>
</dbReference>
<feature type="transmembrane region" description="Helical" evidence="10">
    <location>
        <begin position="21"/>
        <end position="42"/>
    </location>
</feature>
<dbReference type="InterPro" id="IPR041714">
    <property type="entry name" value="VKOR_Actinobacteria"/>
</dbReference>
<keyword evidence="7 10" id="KW-0472">Membrane</keyword>